<proteinExistence type="inferred from homology"/>
<evidence type="ECO:0000313" key="10">
    <source>
        <dbReference type="Proteomes" id="UP000017944"/>
    </source>
</evidence>
<dbReference type="NCBIfam" id="NF008588">
    <property type="entry name" value="PRK11553.1"/>
    <property type="match status" value="1"/>
</dbReference>
<evidence type="ECO:0000259" key="8">
    <source>
        <dbReference type="SMART" id="SM00062"/>
    </source>
</evidence>
<dbReference type="GO" id="GO:0016020">
    <property type="term" value="C:membrane"/>
    <property type="evidence" value="ECO:0007669"/>
    <property type="project" value="InterPro"/>
</dbReference>
<evidence type="ECO:0000256" key="1">
    <source>
        <dbReference type="ARBA" id="ARBA00004418"/>
    </source>
</evidence>
<dbReference type="FunFam" id="3.40.190.10:FF:000050">
    <property type="entry name" value="Sulfonate ABC transporter substrate-binding protein"/>
    <property type="match status" value="1"/>
</dbReference>
<gene>
    <name evidence="9" type="ORF">WRSd3_03818</name>
</gene>
<evidence type="ECO:0000313" key="9">
    <source>
        <dbReference type="EMBL" id="ESU77282.1"/>
    </source>
</evidence>
<dbReference type="AlphaFoldDB" id="A0A090NBY9"/>
<comment type="similarity">
    <text evidence="2">Belongs to the bacterial solute-binding protein SsuA/TauA family.</text>
</comment>
<accession>A0A090NBY9</accession>
<dbReference type="SMART" id="SM00062">
    <property type="entry name" value="PBPb"/>
    <property type="match status" value="1"/>
</dbReference>
<keyword evidence="3" id="KW-0813">Transport</keyword>
<evidence type="ECO:0000256" key="4">
    <source>
        <dbReference type="ARBA" id="ARBA00022729"/>
    </source>
</evidence>
<dbReference type="PANTHER" id="PTHR30024">
    <property type="entry name" value="ALIPHATIC SULFONATES-BINDING PROTEIN-RELATED"/>
    <property type="match status" value="1"/>
</dbReference>
<dbReference type="CDD" id="cd13557">
    <property type="entry name" value="PBP2_SsuA"/>
    <property type="match status" value="1"/>
</dbReference>
<dbReference type="InterPro" id="IPR015168">
    <property type="entry name" value="SsuA/THI5"/>
</dbReference>
<dbReference type="EMBL" id="AXUT01000399">
    <property type="protein sequence ID" value="ESU77282.1"/>
    <property type="molecule type" value="Genomic_DNA"/>
</dbReference>
<dbReference type="InterPro" id="IPR001638">
    <property type="entry name" value="Solute-binding_3/MltF_N"/>
</dbReference>
<feature type="signal peptide" evidence="7">
    <location>
        <begin position="1"/>
        <end position="35"/>
    </location>
</feature>
<dbReference type="NCBIfam" id="TIGR01728">
    <property type="entry name" value="SsuA_fam"/>
    <property type="match status" value="1"/>
</dbReference>
<dbReference type="GO" id="GO:0042626">
    <property type="term" value="F:ATPase-coupled transmembrane transporter activity"/>
    <property type="evidence" value="ECO:0007669"/>
    <property type="project" value="InterPro"/>
</dbReference>
<name>A0A090NBY9_SHIDY</name>
<reference evidence="9 10" key="1">
    <citation type="submission" date="2013-10" db="EMBL/GenBank/DDBJ databases">
        <title>Draft genomes and the virulence plasmids of Sd1617 vaccine constructs: WRSd3 and WRSd5.</title>
        <authorList>
            <person name="Aksomboon Vongsawan A."/>
            <person name="Venkatesan M.M."/>
            <person name="Vaisvil B."/>
            <person name="Emel G."/>
            <person name="Kepatral V."/>
            <person name="Sethabutr O."/>
            <person name="Serichantalergs O."/>
            <person name="Mason C."/>
        </authorList>
    </citation>
    <scope>NUCLEOTIDE SEQUENCE [LARGE SCALE GENOMIC DNA]</scope>
    <source>
        <strain evidence="9 10">WRSd3</strain>
    </source>
</reference>
<dbReference type="SUPFAM" id="SSF53850">
    <property type="entry name" value="Periplasmic binding protein-like II"/>
    <property type="match status" value="1"/>
</dbReference>
<protein>
    <recommendedName>
        <fullName evidence="6">Putative aliphatic sulfonates-binding protein</fullName>
    </recommendedName>
</protein>
<keyword evidence="4 7" id="KW-0732">Signal</keyword>
<organism evidence="9 10">
    <name type="scientific">Shigella dysenteriae WRSd3</name>
    <dbReference type="NCBI Taxonomy" id="1401327"/>
    <lineage>
        <taxon>Bacteria</taxon>
        <taxon>Pseudomonadati</taxon>
        <taxon>Pseudomonadota</taxon>
        <taxon>Gammaproteobacteria</taxon>
        <taxon>Enterobacterales</taxon>
        <taxon>Enterobacteriaceae</taxon>
        <taxon>Shigella</taxon>
    </lineage>
</organism>
<dbReference type="GO" id="GO:0042597">
    <property type="term" value="C:periplasmic space"/>
    <property type="evidence" value="ECO:0007669"/>
    <property type="project" value="UniProtKB-SubCell"/>
</dbReference>
<comment type="subcellular location">
    <subcellularLocation>
        <location evidence="1">Periplasm</location>
    </subcellularLocation>
</comment>
<dbReference type="PANTHER" id="PTHR30024:SF42">
    <property type="entry name" value="ALIPHATIC SULFONATES-BINDING PROTEIN-RELATED"/>
    <property type="match status" value="1"/>
</dbReference>
<dbReference type="InterPro" id="IPR010067">
    <property type="entry name" value="ABC_SsuA_sub-bd"/>
</dbReference>
<evidence type="ECO:0000256" key="3">
    <source>
        <dbReference type="ARBA" id="ARBA00022448"/>
    </source>
</evidence>
<feature type="domain" description="Solute-binding protein family 3/N-terminal" evidence="8">
    <location>
        <begin position="42"/>
        <end position="263"/>
    </location>
</feature>
<feature type="chain" id="PRO_5001861588" description="Putative aliphatic sulfonates-binding protein" evidence="7">
    <location>
        <begin position="36"/>
        <end position="344"/>
    </location>
</feature>
<dbReference type="Gene3D" id="3.40.190.10">
    <property type="entry name" value="Periplasmic binding protein-like II"/>
    <property type="match status" value="2"/>
</dbReference>
<evidence type="ECO:0000256" key="7">
    <source>
        <dbReference type="SAM" id="SignalP"/>
    </source>
</evidence>
<sequence length="344" mass="37616">MFRFLIFILCEVMPMRNIIKLALVGLLSVSTLAVAAESSPEALRIGYQKSNISSVLAKNYQMLEKRYPQTKISWGKFPAGPQMLEALNVGSIDLGSTGDIPPIFSQAAGADLLYVSVEPPKPKAEVILVAENSPIKTVADLKGHKVAFQKGSSSHNLLLRALRQAGLKFTDIQPTYLTPADARAAFQQGNVDAWAIWDPYYSAALLQGGVRVLKDGTDLNQTGSFYLAARPYAEKNGAFIQGVLATFSEADALTRSQREQSIALLAKTMGLPAPVIASYLDHRPPTTIKPVNAEVAALQQQTADLFYENRLVPKKVDINASGSPLNWKENNYESEYVLVFTDPW</sequence>
<comment type="caution">
    <text evidence="9">The sequence shown here is derived from an EMBL/GenBank/DDBJ whole genome shotgun (WGS) entry which is preliminary data.</text>
</comment>
<comment type="function">
    <text evidence="5">Part of a binding-protein-dependent transport system for aliphatic sulfonates. Putative binding protein.</text>
</comment>
<dbReference type="Proteomes" id="UP000017944">
    <property type="component" value="Unassembled WGS sequence"/>
</dbReference>
<dbReference type="PATRIC" id="fig|1401327.3.peg.3541"/>
<evidence type="ECO:0000256" key="6">
    <source>
        <dbReference type="ARBA" id="ARBA00070228"/>
    </source>
</evidence>
<dbReference type="Pfam" id="PF09084">
    <property type="entry name" value="NMT1"/>
    <property type="match status" value="1"/>
</dbReference>
<evidence type="ECO:0000256" key="5">
    <source>
        <dbReference type="ARBA" id="ARBA00055538"/>
    </source>
</evidence>
<evidence type="ECO:0000256" key="2">
    <source>
        <dbReference type="ARBA" id="ARBA00010742"/>
    </source>
</evidence>